<dbReference type="SUPFAM" id="SSF55486">
    <property type="entry name" value="Metalloproteases ('zincins'), catalytic domain"/>
    <property type="match status" value="1"/>
</dbReference>
<proteinExistence type="predicted"/>
<feature type="active site" evidence="8">
    <location>
        <position position="361"/>
    </location>
</feature>
<feature type="chain" id="PRO_5042941125" description="Peptidase M12B domain-containing protein" evidence="10">
    <location>
        <begin position="29"/>
        <end position="836"/>
    </location>
</feature>
<keyword evidence="10" id="KW-0732">Signal</keyword>
<keyword evidence="7" id="KW-0325">Glycoprotein</keyword>
<evidence type="ECO:0000256" key="8">
    <source>
        <dbReference type="PROSITE-ProRule" id="PRU00276"/>
    </source>
</evidence>
<evidence type="ECO:0000256" key="5">
    <source>
        <dbReference type="ARBA" id="ARBA00023049"/>
    </source>
</evidence>
<evidence type="ECO:0000256" key="2">
    <source>
        <dbReference type="ARBA" id="ARBA00022723"/>
    </source>
</evidence>
<organism evidence="12 13">
    <name type="scientific">Patella caerulea</name>
    <name type="common">Rayed Mediterranean limpet</name>
    <dbReference type="NCBI Taxonomy" id="87958"/>
    <lineage>
        <taxon>Eukaryota</taxon>
        <taxon>Metazoa</taxon>
        <taxon>Spiralia</taxon>
        <taxon>Lophotrochozoa</taxon>
        <taxon>Mollusca</taxon>
        <taxon>Gastropoda</taxon>
        <taxon>Patellogastropoda</taxon>
        <taxon>Patelloidea</taxon>
        <taxon>Patellidae</taxon>
        <taxon>Patella</taxon>
    </lineage>
</organism>
<evidence type="ECO:0000256" key="3">
    <source>
        <dbReference type="ARBA" id="ARBA00022801"/>
    </source>
</evidence>
<reference evidence="12 13" key="1">
    <citation type="submission" date="2024-01" db="EMBL/GenBank/DDBJ databases">
        <title>The genome of the rayed Mediterranean limpet Patella caerulea (Linnaeus, 1758).</title>
        <authorList>
            <person name="Anh-Thu Weber A."/>
            <person name="Halstead-Nussloch G."/>
        </authorList>
    </citation>
    <scope>NUCLEOTIDE SEQUENCE [LARGE SCALE GENOMIC DNA]</scope>
    <source>
        <strain evidence="12">AATW-2023a</strain>
        <tissue evidence="12">Whole specimen</tissue>
    </source>
</reference>
<comment type="caution">
    <text evidence="12">The sequence shown here is derived from an EMBL/GenBank/DDBJ whole genome shotgun (WGS) entry which is preliminary data.</text>
</comment>
<evidence type="ECO:0000256" key="10">
    <source>
        <dbReference type="SAM" id="SignalP"/>
    </source>
</evidence>
<evidence type="ECO:0000256" key="1">
    <source>
        <dbReference type="ARBA" id="ARBA00022670"/>
    </source>
</evidence>
<dbReference type="Gene3D" id="3.40.1620.60">
    <property type="match status" value="1"/>
</dbReference>
<comment type="caution">
    <text evidence="8">Lacks conserved residue(s) required for the propagation of feature annotation.</text>
</comment>
<dbReference type="GO" id="GO:0006508">
    <property type="term" value="P:proteolysis"/>
    <property type="evidence" value="ECO:0007669"/>
    <property type="project" value="UniProtKB-KW"/>
</dbReference>
<dbReference type="Pfam" id="PF17771">
    <property type="entry name" value="ADAMTS_CR_2"/>
    <property type="match status" value="1"/>
</dbReference>
<feature type="region of interest" description="Disordered" evidence="9">
    <location>
        <begin position="633"/>
        <end position="653"/>
    </location>
</feature>
<dbReference type="InterPro" id="IPR024079">
    <property type="entry name" value="MetalloPept_cat_dom_sf"/>
</dbReference>
<evidence type="ECO:0000259" key="11">
    <source>
        <dbReference type="PROSITE" id="PS50215"/>
    </source>
</evidence>
<evidence type="ECO:0000256" key="4">
    <source>
        <dbReference type="ARBA" id="ARBA00022833"/>
    </source>
</evidence>
<dbReference type="PROSITE" id="PS50215">
    <property type="entry name" value="ADAM_MEPRO"/>
    <property type="match status" value="1"/>
</dbReference>
<evidence type="ECO:0000256" key="6">
    <source>
        <dbReference type="ARBA" id="ARBA00023157"/>
    </source>
</evidence>
<dbReference type="InterPro" id="IPR001590">
    <property type="entry name" value="Peptidase_M12B"/>
</dbReference>
<evidence type="ECO:0000256" key="9">
    <source>
        <dbReference type="SAM" id="MobiDB-lite"/>
    </source>
</evidence>
<accession>A0AAN8QES8</accession>
<keyword evidence="2 8" id="KW-0479">Metal-binding</keyword>
<feature type="binding site" evidence="8">
    <location>
        <position position="370"/>
    </location>
    <ligand>
        <name>Zn(2+)</name>
        <dbReference type="ChEBI" id="CHEBI:29105"/>
        <note>catalytic</note>
    </ligand>
</feature>
<dbReference type="GO" id="GO:0004222">
    <property type="term" value="F:metalloendopeptidase activity"/>
    <property type="evidence" value="ECO:0007669"/>
    <property type="project" value="InterPro"/>
</dbReference>
<dbReference type="Proteomes" id="UP001347796">
    <property type="component" value="Unassembled WGS sequence"/>
</dbReference>
<keyword evidence="3" id="KW-0378">Hydrolase</keyword>
<keyword evidence="13" id="KW-1185">Reference proteome</keyword>
<keyword evidence="1" id="KW-0645">Protease</keyword>
<protein>
    <recommendedName>
        <fullName evidence="11">Peptidase M12B domain-containing protein</fullName>
    </recommendedName>
</protein>
<keyword evidence="5" id="KW-0482">Metalloprotease</keyword>
<sequence length="836" mass="92450">MSNGCVMEGLVSTVCLLFLLIGIQNGKAEKFFGNIKMQPWHEDLLLKCEFPDILPLKINFQDKTLYLNLFVNHAVSANVPVYVMSDNGEVVEEDLHTEESTMAYQDKNNMAAIVITCSLYHLAKKPLSLEGKIIHKGKAYNVELVDQGKGQYVFTPSNSLDDIDSVTSLVHRHVKNPEIRSHRRFKRNTKEYLIDVLLITDHTIYDQWLSIAGHPNPVIKRIQTLANIRKYYTVSYNWVNLIFQNFPASDYKITVFVTGFIISENKTSSFLTEPYRSGKFVYGLNVLNAMKQWIKNSTEGEIPPHDHIQLYSRMDFTSDAALQFSGNKGRAFTGTVCAGSSSVSYVEEMGGFNSADVAAHELTHSFGSDHDGEQNWCNSADQNLMSKIFDPTVARSNIASDCTIYFVRQYMKNQVTKTPDCMLKKLNTSADVPNMENDLPGTVYEADAQCQQVHGARSFHCRNSYVDSPDDFCHEDLYCYDPIQDVCDSQVPALGTSCDDKSWCMDGECRYDDRAPERDSDCLFGDIPSGYYNITETGESCAQRILTAPYDCYDDFFSSVCCKSCGKIKRDVQDCEFGDHEDNCYSFLCGKNRTFYDDDNASYESVCCATCFVPTTTSTTSITTTELTTTTPSTTTKLTTTAPQTTTTLTTTRPTSISTITATPSTTISKTTTTTKLANITPTTTTGTTKVSTHTPTITIPTTTNKLTTITPPTTAPTTTTKLTKPTPTTTAELTTTATSTPKITNLPTINPDLLATTTANSQKTTIVSGTNQKQGCSGQDPFPDECAAVLRNGADCSKFADVCCITCGNNSSDDIYVSYSTYLLIILSYISVLIC</sequence>
<name>A0AAN8QES8_PATCE</name>
<evidence type="ECO:0000256" key="7">
    <source>
        <dbReference type="ARBA" id="ARBA00023180"/>
    </source>
</evidence>
<feature type="binding site" evidence="8">
    <location>
        <position position="364"/>
    </location>
    <ligand>
        <name>Zn(2+)</name>
        <dbReference type="ChEBI" id="CHEBI:29105"/>
        <note>catalytic</note>
    </ligand>
</feature>
<gene>
    <name evidence="12" type="ORF">SNE40_003094</name>
</gene>
<feature type="domain" description="Peptidase M12B" evidence="11">
    <location>
        <begin position="192"/>
        <end position="414"/>
    </location>
</feature>
<dbReference type="Gene3D" id="3.40.390.10">
    <property type="entry name" value="Collagenase (Catalytic Domain)"/>
    <property type="match status" value="1"/>
</dbReference>
<dbReference type="GO" id="GO:0046872">
    <property type="term" value="F:metal ion binding"/>
    <property type="evidence" value="ECO:0007669"/>
    <property type="project" value="UniProtKB-KW"/>
</dbReference>
<feature type="signal peptide" evidence="10">
    <location>
        <begin position="1"/>
        <end position="28"/>
    </location>
</feature>
<evidence type="ECO:0000313" key="12">
    <source>
        <dbReference type="EMBL" id="KAK6191391.1"/>
    </source>
</evidence>
<dbReference type="Pfam" id="PF13582">
    <property type="entry name" value="Reprolysin_3"/>
    <property type="match status" value="1"/>
</dbReference>
<dbReference type="EMBL" id="JAZGQO010000002">
    <property type="protein sequence ID" value="KAK6191391.1"/>
    <property type="molecule type" value="Genomic_DNA"/>
</dbReference>
<keyword evidence="6" id="KW-1015">Disulfide bond</keyword>
<dbReference type="InterPro" id="IPR041645">
    <property type="entry name" value="ADAMTS_CR_2"/>
</dbReference>
<evidence type="ECO:0000313" key="13">
    <source>
        <dbReference type="Proteomes" id="UP001347796"/>
    </source>
</evidence>
<feature type="region of interest" description="Disordered" evidence="9">
    <location>
        <begin position="703"/>
        <end position="732"/>
    </location>
</feature>
<feature type="binding site" evidence="8">
    <location>
        <position position="360"/>
    </location>
    <ligand>
        <name>Zn(2+)</name>
        <dbReference type="ChEBI" id="CHEBI:29105"/>
        <note>catalytic</note>
    </ligand>
</feature>
<dbReference type="AlphaFoldDB" id="A0AAN8QES8"/>
<keyword evidence="4 8" id="KW-0862">Zinc</keyword>